<dbReference type="AlphaFoldDB" id="A0A0M7AC32"/>
<evidence type="ECO:0000313" key="3">
    <source>
        <dbReference type="EMBL" id="CTQ66656.1"/>
    </source>
</evidence>
<evidence type="ECO:0000256" key="2">
    <source>
        <dbReference type="SAM" id="SignalP"/>
    </source>
</evidence>
<evidence type="ECO:0000256" key="1">
    <source>
        <dbReference type="SAM" id="MobiDB-lite"/>
    </source>
</evidence>
<proteinExistence type="predicted"/>
<dbReference type="EMBL" id="CXWC01000002">
    <property type="protein sequence ID" value="CTQ66656.1"/>
    <property type="molecule type" value="Genomic_DNA"/>
</dbReference>
<organism evidence="3 4">
    <name type="scientific">Roseibium album</name>
    <dbReference type="NCBI Taxonomy" id="311410"/>
    <lineage>
        <taxon>Bacteria</taxon>
        <taxon>Pseudomonadati</taxon>
        <taxon>Pseudomonadota</taxon>
        <taxon>Alphaproteobacteria</taxon>
        <taxon>Hyphomicrobiales</taxon>
        <taxon>Stappiaceae</taxon>
        <taxon>Roseibium</taxon>
    </lineage>
</organism>
<evidence type="ECO:0000313" key="4">
    <source>
        <dbReference type="Proteomes" id="UP000049983"/>
    </source>
</evidence>
<feature type="chain" id="PRO_5009788002" evidence="2">
    <location>
        <begin position="20"/>
        <end position="48"/>
    </location>
</feature>
<name>A0A0M7AC32_9HYPH</name>
<feature type="signal peptide" evidence="2">
    <location>
        <begin position="1"/>
        <end position="19"/>
    </location>
</feature>
<accession>A0A0M7AC32</accession>
<dbReference type="RefSeq" id="WP_158510370.1">
    <property type="nucleotide sequence ID" value="NZ_CANKXR010000002.1"/>
</dbReference>
<gene>
    <name evidence="3" type="ORF">LA5096_01179</name>
</gene>
<keyword evidence="2" id="KW-0732">Signal</keyword>
<sequence length="48" mass="5016">MKFWSLAAVALMIVGVAAAKTSNPSHVLTENTTFSGEPVTTLRTPATP</sequence>
<dbReference type="GeneID" id="97673621"/>
<protein>
    <submittedName>
        <fullName evidence="3">Uncharacterized protein</fullName>
    </submittedName>
</protein>
<dbReference type="Proteomes" id="UP000049983">
    <property type="component" value="Unassembled WGS sequence"/>
</dbReference>
<reference evidence="4" key="1">
    <citation type="submission" date="2015-07" db="EMBL/GenBank/DDBJ databases">
        <authorList>
            <person name="Rodrigo-Torres Lidia"/>
            <person name="Arahal R.David."/>
        </authorList>
    </citation>
    <scope>NUCLEOTIDE SEQUENCE [LARGE SCALE GENOMIC DNA]</scope>
    <source>
        <strain evidence="4">CECT 5096</strain>
    </source>
</reference>
<feature type="region of interest" description="Disordered" evidence="1">
    <location>
        <begin position="29"/>
        <end position="48"/>
    </location>
</feature>
<keyword evidence="4" id="KW-1185">Reference proteome</keyword>